<dbReference type="KEGG" id="rsz:108862877"/>
<gene>
    <name evidence="4" type="primary">LOC108862877</name>
</gene>
<feature type="region of interest" description="Disordered" evidence="1">
    <location>
        <begin position="170"/>
        <end position="196"/>
    </location>
</feature>
<dbReference type="OrthoDB" id="1109067at2759"/>
<dbReference type="GeneID" id="108862877"/>
<dbReference type="InterPro" id="IPR040387">
    <property type="entry name" value="RIN4/NOI4"/>
</dbReference>
<dbReference type="RefSeq" id="XP_018492641.2">
    <property type="nucleotide sequence ID" value="XM_018637139.2"/>
</dbReference>
<reference evidence="3" key="1">
    <citation type="journal article" date="2019" name="Database">
        <title>The radish genome database (RadishGD): an integrated information resource for radish genomics.</title>
        <authorList>
            <person name="Yu H.J."/>
            <person name="Baek S."/>
            <person name="Lee Y.J."/>
            <person name="Cho A."/>
            <person name="Mun J.H."/>
        </authorList>
    </citation>
    <scope>NUCLEOTIDE SEQUENCE [LARGE SCALE GENOMIC DNA]</scope>
    <source>
        <strain evidence="3">cv. WK10039</strain>
    </source>
</reference>
<feature type="compositionally biased region" description="Polar residues" evidence="1">
    <location>
        <begin position="43"/>
        <end position="53"/>
    </location>
</feature>
<protein>
    <submittedName>
        <fullName evidence="4">RPM1-interacting protein 4</fullName>
    </submittedName>
</protein>
<feature type="domain" description="RIN4 pathogenic type III effector avirulence factor Avr cleavage site" evidence="2">
    <location>
        <begin position="143"/>
        <end position="174"/>
    </location>
</feature>
<feature type="compositionally biased region" description="Basic and acidic residues" evidence="1">
    <location>
        <begin position="63"/>
        <end position="87"/>
    </location>
</feature>
<keyword evidence="3" id="KW-1185">Reference proteome</keyword>
<sequence length="204" mass="22657">MAERPNVPKFGNWEDEEDVPYTAYFENANRARAPGGIVVNPNDPENYSDSQSQAPPPPPSITKPEKVEPLRRSLEKMRSTEESELKQISDAGGATKKADNKRQGRASQNNGNEKSPLHKNTYDGIGRSKPKPNLRTDDSPEKVTVVPKFGDWDENNPASADGYTHIFNKVREERSSNVSGGSSRTPPRLRNNPPKTSRCCCFGF</sequence>
<dbReference type="GO" id="GO:0005886">
    <property type="term" value="C:plasma membrane"/>
    <property type="evidence" value="ECO:0007669"/>
    <property type="project" value="TreeGrafter"/>
</dbReference>
<evidence type="ECO:0000259" key="2">
    <source>
        <dbReference type="Pfam" id="PF05627"/>
    </source>
</evidence>
<evidence type="ECO:0000256" key="1">
    <source>
        <dbReference type="SAM" id="MobiDB-lite"/>
    </source>
</evidence>
<dbReference type="InterPro" id="IPR008700">
    <property type="entry name" value="TypeIII_avirulence_cleave"/>
</dbReference>
<proteinExistence type="predicted"/>
<dbReference type="PANTHER" id="PTHR33159">
    <property type="entry name" value="RPM1-INTERACTING PROTEIN 4 (RIN4) FAMILY PROTEIN"/>
    <property type="match status" value="1"/>
</dbReference>
<feature type="compositionally biased region" description="Polar residues" evidence="1">
    <location>
        <begin position="176"/>
        <end position="185"/>
    </location>
</feature>
<dbReference type="PANTHER" id="PTHR33159:SF6">
    <property type="entry name" value="RPM1-INTERACTING PROTEIN 4"/>
    <property type="match status" value="1"/>
</dbReference>
<feature type="domain" description="RIN4 pathogenic type III effector avirulence factor Avr cleavage site" evidence="2">
    <location>
        <begin position="3"/>
        <end position="30"/>
    </location>
</feature>
<reference evidence="4" key="2">
    <citation type="submission" date="2025-08" db="UniProtKB">
        <authorList>
            <consortium name="RefSeq"/>
        </authorList>
    </citation>
    <scope>IDENTIFICATION</scope>
    <source>
        <tissue evidence="4">Leaf</tissue>
    </source>
</reference>
<name>A0A6J0P7K7_RAPSA</name>
<dbReference type="Proteomes" id="UP000504610">
    <property type="component" value="Chromosome 5"/>
</dbReference>
<organism evidence="3 4">
    <name type="scientific">Raphanus sativus</name>
    <name type="common">Radish</name>
    <name type="synonym">Raphanus raphanistrum var. sativus</name>
    <dbReference type="NCBI Taxonomy" id="3726"/>
    <lineage>
        <taxon>Eukaryota</taxon>
        <taxon>Viridiplantae</taxon>
        <taxon>Streptophyta</taxon>
        <taxon>Embryophyta</taxon>
        <taxon>Tracheophyta</taxon>
        <taxon>Spermatophyta</taxon>
        <taxon>Magnoliopsida</taxon>
        <taxon>eudicotyledons</taxon>
        <taxon>Gunneridae</taxon>
        <taxon>Pentapetalae</taxon>
        <taxon>rosids</taxon>
        <taxon>malvids</taxon>
        <taxon>Brassicales</taxon>
        <taxon>Brassicaceae</taxon>
        <taxon>Brassiceae</taxon>
        <taxon>Raphanus</taxon>
    </lineage>
</organism>
<evidence type="ECO:0000313" key="4">
    <source>
        <dbReference type="RefSeq" id="XP_018492641.2"/>
    </source>
</evidence>
<feature type="region of interest" description="Disordered" evidence="1">
    <location>
        <begin position="31"/>
        <end position="142"/>
    </location>
</feature>
<accession>A0A6J0P7K7</accession>
<evidence type="ECO:0000313" key="3">
    <source>
        <dbReference type="Proteomes" id="UP000504610"/>
    </source>
</evidence>
<dbReference type="Pfam" id="PF05627">
    <property type="entry name" value="AvrRpt-cleavage"/>
    <property type="match status" value="2"/>
</dbReference>
<dbReference type="AlphaFoldDB" id="A0A6J0P7K7"/>